<proteinExistence type="predicted"/>
<protein>
    <submittedName>
        <fullName evidence="1">Elongator complex protein 4 isoform X2</fullName>
    </submittedName>
</protein>
<reference evidence="1" key="1">
    <citation type="submission" date="2018-02" db="EMBL/GenBank/DDBJ databases">
        <title>Rhizophora mucronata_Transcriptome.</title>
        <authorList>
            <person name="Meera S.P."/>
            <person name="Sreeshan A."/>
            <person name="Augustine A."/>
        </authorList>
    </citation>
    <scope>NUCLEOTIDE SEQUENCE</scope>
    <source>
        <tissue evidence="1">Leaf</tissue>
    </source>
</reference>
<name>A0A2P2L0P6_RHIMU</name>
<sequence>MLLLLLPSHLCFFHHPCLKDCSTWLTHYFLSEQFQVCVFRYMVLHCPILLF</sequence>
<dbReference type="EMBL" id="GGEC01031063">
    <property type="protein sequence ID" value="MBX11547.1"/>
    <property type="molecule type" value="Transcribed_RNA"/>
</dbReference>
<organism evidence="1">
    <name type="scientific">Rhizophora mucronata</name>
    <name type="common">Asiatic mangrove</name>
    <dbReference type="NCBI Taxonomy" id="61149"/>
    <lineage>
        <taxon>Eukaryota</taxon>
        <taxon>Viridiplantae</taxon>
        <taxon>Streptophyta</taxon>
        <taxon>Embryophyta</taxon>
        <taxon>Tracheophyta</taxon>
        <taxon>Spermatophyta</taxon>
        <taxon>Magnoliopsida</taxon>
        <taxon>eudicotyledons</taxon>
        <taxon>Gunneridae</taxon>
        <taxon>Pentapetalae</taxon>
        <taxon>rosids</taxon>
        <taxon>fabids</taxon>
        <taxon>Malpighiales</taxon>
        <taxon>Rhizophoraceae</taxon>
        <taxon>Rhizophora</taxon>
    </lineage>
</organism>
<dbReference type="AlphaFoldDB" id="A0A2P2L0P6"/>
<accession>A0A2P2L0P6</accession>
<evidence type="ECO:0000313" key="1">
    <source>
        <dbReference type="EMBL" id="MBX11547.1"/>
    </source>
</evidence>